<accession>A0A918NBV9</accession>
<feature type="transmembrane region" description="Helical" evidence="6">
    <location>
        <begin position="96"/>
        <end position="113"/>
    </location>
</feature>
<comment type="subcellular location">
    <subcellularLocation>
        <location evidence="1">Membrane</location>
        <topology evidence="1">Multi-pass membrane protein</topology>
    </subcellularLocation>
</comment>
<feature type="domain" description="Integral membrane bound transporter" evidence="7">
    <location>
        <begin position="463"/>
        <end position="588"/>
    </location>
</feature>
<proteinExistence type="predicted"/>
<feature type="transmembrane region" description="Helical" evidence="6">
    <location>
        <begin position="120"/>
        <end position="139"/>
    </location>
</feature>
<sequence length="819" mass="86305">MRDTGNPPPRPDGTPPRAPSPGRSGTGRRARHAAPAGRRGAAPRRVAARRRWWDRVLVADPGLIQLQAGWRSLVAMVTSLAAGHVASLALGLPVLLGLMVGGMMGLMSAFAVAENTWERVARAVLWMPFPFGAMLWLAARFDDRTVQIVLTVCAMTLIFLLSRYGPLALLTGMMLFNGVMLGMLAGIPAALTGRAFAVALLASAAVLATRLLLCFPTPREDLLRTQRAFVVEARRLAGTAAAALGPDAGRRGVERRLDRSLRHLNLVTVTIDGRLAQPGTSADPVTAELLHRHLFDAELALRGIGRSALELSRLDPPEPLREAVTAALEQVRDAPLTRAGGLRRRVRAIRDRVEEACEEARRDAAAGPAGTRAVALAARTADLLDVLAGSLSSWLALGRDLPAAPDAVPFQQAVALENNRITGSAGPVRRVLDARSERGWRRIVPVVRAPLHAAAASAVVCPIALAVDSQRLYWGLVGVMITLFGTNTTSERLRKLAHRVVGTVVGAVVGVAVLEVIGRDHPYATIAVVVLGLSLGAYGMQRAYALWVVGLVTALVQVYALTTPDGGMEALLGERLLDNALGVAVATACAALIFPLSTRAIVREAEHGYVAAVEHLVGQVALRWGEPGGAVRLRGAARAVEAALYQVTAVSEPLVRMPAGVRGRRADHRTALLSTATGHARTLAAAADTVVRLPPPLAERALLITGTLVGSLRTLDHRLTTGQAQGGWRRTGPLVQELRKALGSSPPRPEAARLLTALGELEALDETLAAFAEARGLDVPDRPAGAPVAPVPPAQQHPGVGRAAGPVRSGSPSAGVRPE</sequence>
<dbReference type="Pfam" id="PF13515">
    <property type="entry name" value="FUSC_2"/>
    <property type="match status" value="1"/>
</dbReference>
<feature type="transmembrane region" description="Helical" evidence="6">
    <location>
        <begin position="472"/>
        <end position="489"/>
    </location>
</feature>
<dbReference type="Proteomes" id="UP000619244">
    <property type="component" value="Unassembled WGS sequence"/>
</dbReference>
<feature type="region of interest" description="Disordered" evidence="5">
    <location>
        <begin position="1"/>
        <end position="43"/>
    </location>
</feature>
<keyword evidence="4 6" id="KW-0472">Membrane</keyword>
<evidence type="ECO:0000313" key="9">
    <source>
        <dbReference type="Proteomes" id="UP000619244"/>
    </source>
</evidence>
<evidence type="ECO:0000256" key="1">
    <source>
        <dbReference type="ARBA" id="ARBA00004141"/>
    </source>
</evidence>
<feature type="transmembrane region" description="Helical" evidence="6">
    <location>
        <begin position="544"/>
        <end position="561"/>
    </location>
</feature>
<dbReference type="GO" id="GO:0016020">
    <property type="term" value="C:membrane"/>
    <property type="evidence" value="ECO:0007669"/>
    <property type="project" value="UniProtKB-SubCell"/>
</dbReference>
<feature type="transmembrane region" description="Helical" evidence="6">
    <location>
        <begin position="523"/>
        <end position="539"/>
    </location>
</feature>
<feature type="transmembrane region" description="Helical" evidence="6">
    <location>
        <begin position="496"/>
        <end position="517"/>
    </location>
</feature>
<evidence type="ECO:0000256" key="6">
    <source>
        <dbReference type="SAM" id="Phobius"/>
    </source>
</evidence>
<dbReference type="AlphaFoldDB" id="A0A918NBV9"/>
<name>A0A918NBV9_9ACTN</name>
<feature type="transmembrane region" description="Helical" evidence="6">
    <location>
        <begin position="445"/>
        <end position="466"/>
    </location>
</feature>
<evidence type="ECO:0000259" key="7">
    <source>
        <dbReference type="Pfam" id="PF13515"/>
    </source>
</evidence>
<keyword evidence="3 6" id="KW-1133">Transmembrane helix</keyword>
<organism evidence="8 9">
    <name type="scientific">Streptomyces minutiscleroticus</name>
    <dbReference type="NCBI Taxonomy" id="68238"/>
    <lineage>
        <taxon>Bacteria</taxon>
        <taxon>Bacillati</taxon>
        <taxon>Actinomycetota</taxon>
        <taxon>Actinomycetes</taxon>
        <taxon>Kitasatosporales</taxon>
        <taxon>Streptomycetaceae</taxon>
        <taxon>Streptomyces</taxon>
    </lineage>
</organism>
<feature type="transmembrane region" description="Helical" evidence="6">
    <location>
        <begin position="195"/>
        <end position="215"/>
    </location>
</feature>
<dbReference type="EMBL" id="BMVU01000003">
    <property type="protein sequence ID" value="GGX59028.1"/>
    <property type="molecule type" value="Genomic_DNA"/>
</dbReference>
<evidence type="ECO:0000256" key="5">
    <source>
        <dbReference type="SAM" id="MobiDB-lite"/>
    </source>
</evidence>
<feature type="compositionally biased region" description="Pro residues" evidence="5">
    <location>
        <begin position="1"/>
        <end position="19"/>
    </location>
</feature>
<reference evidence="8" key="1">
    <citation type="journal article" date="2014" name="Int. J. Syst. Evol. Microbiol.">
        <title>Complete genome sequence of Corynebacterium casei LMG S-19264T (=DSM 44701T), isolated from a smear-ripened cheese.</title>
        <authorList>
            <consortium name="US DOE Joint Genome Institute (JGI-PGF)"/>
            <person name="Walter F."/>
            <person name="Albersmeier A."/>
            <person name="Kalinowski J."/>
            <person name="Ruckert C."/>
        </authorList>
    </citation>
    <scope>NUCLEOTIDE SEQUENCE</scope>
    <source>
        <strain evidence="8">JCM 4790</strain>
    </source>
</reference>
<dbReference type="RefSeq" id="WP_190189072.1">
    <property type="nucleotide sequence ID" value="NZ_BMVU01000003.1"/>
</dbReference>
<dbReference type="InterPro" id="IPR049453">
    <property type="entry name" value="Memb_transporter_dom"/>
</dbReference>
<feature type="region of interest" description="Disordered" evidence="5">
    <location>
        <begin position="778"/>
        <end position="819"/>
    </location>
</feature>
<protein>
    <recommendedName>
        <fullName evidence="7">Integral membrane bound transporter domain-containing protein</fullName>
    </recommendedName>
</protein>
<evidence type="ECO:0000313" key="8">
    <source>
        <dbReference type="EMBL" id="GGX59028.1"/>
    </source>
</evidence>
<evidence type="ECO:0000256" key="4">
    <source>
        <dbReference type="ARBA" id="ARBA00023136"/>
    </source>
</evidence>
<keyword evidence="2 6" id="KW-0812">Transmembrane</keyword>
<feature type="transmembrane region" description="Helical" evidence="6">
    <location>
        <begin position="581"/>
        <end position="602"/>
    </location>
</feature>
<evidence type="ECO:0000256" key="3">
    <source>
        <dbReference type="ARBA" id="ARBA00022989"/>
    </source>
</evidence>
<evidence type="ECO:0000256" key="2">
    <source>
        <dbReference type="ARBA" id="ARBA00022692"/>
    </source>
</evidence>
<feature type="compositionally biased region" description="Low complexity" evidence="5">
    <location>
        <begin position="33"/>
        <end position="43"/>
    </location>
</feature>
<comment type="caution">
    <text evidence="8">The sequence shown here is derived from an EMBL/GenBank/DDBJ whole genome shotgun (WGS) entry which is preliminary data.</text>
</comment>
<gene>
    <name evidence="8" type="ORF">GCM10010358_11560</name>
</gene>
<reference evidence="8" key="2">
    <citation type="submission" date="2020-09" db="EMBL/GenBank/DDBJ databases">
        <authorList>
            <person name="Sun Q."/>
            <person name="Ohkuma M."/>
        </authorList>
    </citation>
    <scope>NUCLEOTIDE SEQUENCE</scope>
    <source>
        <strain evidence="8">JCM 4790</strain>
    </source>
</reference>
<keyword evidence="9" id="KW-1185">Reference proteome</keyword>
<feature type="transmembrane region" description="Helical" evidence="6">
    <location>
        <begin position="145"/>
        <end position="161"/>
    </location>
</feature>